<accession>A0A9D1CSH9</accession>
<evidence type="ECO:0000256" key="10">
    <source>
        <dbReference type="RuleBase" id="RU004181"/>
    </source>
</evidence>
<evidence type="ECO:0000256" key="5">
    <source>
        <dbReference type="ARBA" id="ARBA00022750"/>
    </source>
</evidence>
<comment type="similarity">
    <text evidence="1 9 10">Belongs to the peptidase A8 family.</text>
</comment>
<reference evidence="11" key="2">
    <citation type="journal article" date="2021" name="PeerJ">
        <title>Extensive microbial diversity within the chicken gut microbiome revealed by metagenomics and culture.</title>
        <authorList>
            <person name="Gilroy R."/>
            <person name="Ravi A."/>
            <person name="Getino M."/>
            <person name="Pursley I."/>
            <person name="Horton D.L."/>
            <person name="Alikhan N.F."/>
            <person name="Baker D."/>
            <person name="Gharbi K."/>
            <person name="Hall N."/>
            <person name="Watson M."/>
            <person name="Adriaenssens E.M."/>
            <person name="Foster-Nyarko E."/>
            <person name="Jarju S."/>
            <person name="Secka A."/>
            <person name="Antonio M."/>
            <person name="Oren A."/>
            <person name="Chaudhuri R.R."/>
            <person name="La Ragione R."/>
            <person name="Hildebrand F."/>
            <person name="Pallen M.J."/>
        </authorList>
    </citation>
    <scope>NUCLEOTIDE SEQUENCE</scope>
    <source>
        <strain evidence="11">ChiSxjej2B14-6234</strain>
    </source>
</reference>
<dbReference type="EC" id="3.4.23.36" evidence="9"/>
<dbReference type="AlphaFoldDB" id="A0A9D1CSH9"/>
<evidence type="ECO:0000256" key="3">
    <source>
        <dbReference type="ARBA" id="ARBA00022670"/>
    </source>
</evidence>
<keyword evidence="2 9" id="KW-1003">Cell membrane</keyword>
<dbReference type="PRINTS" id="PR00781">
    <property type="entry name" value="LIPOSIGPTASE"/>
</dbReference>
<dbReference type="PANTHER" id="PTHR33695">
    <property type="entry name" value="LIPOPROTEIN SIGNAL PEPTIDASE"/>
    <property type="match status" value="1"/>
</dbReference>
<evidence type="ECO:0000256" key="2">
    <source>
        <dbReference type="ARBA" id="ARBA00022475"/>
    </source>
</evidence>
<feature type="active site" evidence="9">
    <location>
        <position position="101"/>
    </location>
</feature>
<comment type="caution">
    <text evidence="11">The sequence shown here is derived from an EMBL/GenBank/DDBJ whole genome shotgun (WGS) entry which is preliminary data.</text>
</comment>
<evidence type="ECO:0000313" key="11">
    <source>
        <dbReference type="EMBL" id="HIQ72559.1"/>
    </source>
</evidence>
<comment type="subcellular location">
    <subcellularLocation>
        <location evidence="9">Cell membrane</location>
        <topology evidence="9">Multi-pass membrane protein</topology>
    </subcellularLocation>
</comment>
<organism evidence="11 12">
    <name type="scientific">Candidatus Onthenecus intestinigallinarum</name>
    <dbReference type="NCBI Taxonomy" id="2840875"/>
    <lineage>
        <taxon>Bacteria</taxon>
        <taxon>Bacillati</taxon>
        <taxon>Bacillota</taxon>
        <taxon>Clostridia</taxon>
        <taxon>Eubacteriales</taxon>
        <taxon>Candidatus Onthenecus</taxon>
    </lineage>
</organism>
<evidence type="ECO:0000256" key="8">
    <source>
        <dbReference type="ARBA" id="ARBA00023136"/>
    </source>
</evidence>
<dbReference type="GO" id="GO:0005886">
    <property type="term" value="C:plasma membrane"/>
    <property type="evidence" value="ECO:0007669"/>
    <property type="project" value="UniProtKB-SubCell"/>
</dbReference>
<comment type="function">
    <text evidence="9">This protein specifically catalyzes the removal of signal peptides from prolipoproteins.</text>
</comment>
<evidence type="ECO:0000256" key="7">
    <source>
        <dbReference type="ARBA" id="ARBA00022989"/>
    </source>
</evidence>
<feature type="transmembrane region" description="Helical" evidence="9">
    <location>
        <begin position="46"/>
        <end position="65"/>
    </location>
</feature>
<dbReference type="EMBL" id="DVFJ01000036">
    <property type="protein sequence ID" value="HIQ72559.1"/>
    <property type="molecule type" value="Genomic_DNA"/>
</dbReference>
<keyword evidence="3 9" id="KW-0645">Protease</keyword>
<reference evidence="11" key="1">
    <citation type="submission" date="2020-10" db="EMBL/GenBank/DDBJ databases">
        <authorList>
            <person name="Gilroy R."/>
        </authorList>
    </citation>
    <scope>NUCLEOTIDE SEQUENCE</scope>
    <source>
        <strain evidence="11">ChiSxjej2B14-6234</strain>
    </source>
</reference>
<evidence type="ECO:0000256" key="9">
    <source>
        <dbReference type="HAMAP-Rule" id="MF_00161"/>
    </source>
</evidence>
<name>A0A9D1CSH9_9FIRM</name>
<dbReference type="GO" id="GO:0006508">
    <property type="term" value="P:proteolysis"/>
    <property type="evidence" value="ECO:0007669"/>
    <property type="project" value="UniProtKB-KW"/>
</dbReference>
<sequence>MDRASKLAAQSLLATLPEGSVALVPGVIHLTYAQNTGIAFSMLPLPPWMLALLTLLVLGLAALMIRRWAPRGAWSDALLWALLAGGLGNCADRLLYGYVIDFIELRFVRFAIFNVADIAITCSCAGLALLMLLEGEGHAKDTREG</sequence>
<keyword evidence="8 9" id="KW-0472">Membrane</keyword>
<evidence type="ECO:0000256" key="6">
    <source>
        <dbReference type="ARBA" id="ARBA00022801"/>
    </source>
</evidence>
<dbReference type="HAMAP" id="MF_00161">
    <property type="entry name" value="LspA"/>
    <property type="match status" value="1"/>
</dbReference>
<comment type="caution">
    <text evidence="9">Lacks conserved residue(s) required for the propagation of feature annotation.</text>
</comment>
<keyword evidence="5 9" id="KW-0064">Aspartyl protease</keyword>
<protein>
    <recommendedName>
        <fullName evidence="9">Lipoprotein signal peptidase</fullName>
        <ecNumber evidence="9">3.4.23.36</ecNumber>
    </recommendedName>
    <alternativeName>
        <fullName evidence="9">Prolipoprotein signal peptidase</fullName>
    </alternativeName>
    <alternativeName>
        <fullName evidence="9">Signal peptidase II</fullName>
        <shortName evidence="9">SPase II</shortName>
    </alternativeName>
</protein>
<dbReference type="NCBIfam" id="TIGR00077">
    <property type="entry name" value="lspA"/>
    <property type="match status" value="1"/>
</dbReference>
<dbReference type="GO" id="GO:0004190">
    <property type="term" value="F:aspartic-type endopeptidase activity"/>
    <property type="evidence" value="ECO:0007669"/>
    <property type="project" value="UniProtKB-UniRule"/>
</dbReference>
<dbReference type="Proteomes" id="UP000886887">
    <property type="component" value="Unassembled WGS sequence"/>
</dbReference>
<keyword evidence="4 9" id="KW-0812">Transmembrane</keyword>
<feature type="transmembrane region" description="Helical" evidence="9">
    <location>
        <begin position="111"/>
        <end position="133"/>
    </location>
</feature>
<comment type="pathway">
    <text evidence="9">Protein modification; lipoprotein biosynthesis (signal peptide cleavage).</text>
</comment>
<dbReference type="Pfam" id="PF01252">
    <property type="entry name" value="Peptidase_A8"/>
    <property type="match status" value="1"/>
</dbReference>
<comment type="catalytic activity">
    <reaction evidence="9">
        <text>Release of signal peptides from bacterial membrane prolipoproteins. Hydrolyzes -Xaa-Yaa-Zaa-|-(S,diacylglyceryl)Cys-, in which Xaa is hydrophobic (preferably Leu), and Yaa (Ala or Ser) and Zaa (Gly or Ala) have small, neutral side chains.</text>
        <dbReference type="EC" id="3.4.23.36"/>
    </reaction>
</comment>
<evidence type="ECO:0000313" key="12">
    <source>
        <dbReference type="Proteomes" id="UP000886887"/>
    </source>
</evidence>
<dbReference type="PANTHER" id="PTHR33695:SF1">
    <property type="entry name" value="LIPOPROTEIN SIGNAL PEPTIDASE"/>
    <property type="match status" value="1"/>
</dbReference>
<feature type="active site" evidence="9">
    <location>
        <position position="117"/>
    </location>
</feature>
<evidence type="ECO:0000256" key="1">
    <source>
        <dbReference type="ARBA" id="ARBA00006139"/>
    </source>
</evidence>
<evidence type="ECO:0000256" key="4">
    <source>
        <dbReference type="ARBA" id="ARBA00022692"/>
    </source>
</evidence>
<gene>
    <name evidence="9 11" type="primary">lspA</name>
    <name evidence="11" type="ORF">IAB73_10185</name>
</gene>
<feature type="transmembrane region" description="Helical" evidence="9">
    <location>
        <begin position="77"/>
        <end position="99"/>
    </location>
</feature>
<keyword evidence="7 9" id="KW-1133">Transmembrane helix</keyword>
<dbReference type="InterPro" id="IPR001872">
    <property type="entry name" value="Peptidase_A8"/>
</dbReference>
<keyword evidence="6 9" id="KW-0378">Hydrolase</keyword>
<proteinExistence type="inferred from homology"/>